<proteinExistence type="predicted"/>
<organism evidence="9 10">
    <name type="scientific">Streptomyces clavuligerus</name>
    <dbReference type="NCBI Taxonomy" id="1901"/>
    <lineage>
        <taxon>Bacteria</taxon>
        <taxon>Bacillati</taxon>
        <taxon>Actinomycetota</taxon>
        <taxon>Actinomycetes</taxon>
        <taxon>Kitasatosporales</taxon>
        <taxon>Streptomycetaceae</taxon>
        <taxon>Streptomyces</taxon>
    </lineage>
</organism>
<feature type="compositionally biased region" description="Gly residues" evidence="7">
    <location>
        <begin position="168"/>
        <end position="188"/>
    </location>
</feature>
<feature type="compositionally biased region" description="Basic and acidic residues" evidence="7">
    <location>
        <begin position="21"/>
        <end position="50"/>
    </location>
</feature>
<name>E2Q3B9_STRCL</name>
<feature type="domain" description="Phosphatidic acid phosphatase type 2/haloperoxidase" evidence="8">
    <location>
        <begin position="126"/>
        <end position="299"/>
    </location>
</feature>
<dbReference type="GO" id="GO:0016787">
    <property type="term" value="F:hydrolase activity"/>
    <property type="evidence" value="ECO:0007669"/>
    <property type="project" value="UniProtKB-KW"/>
</dbReference>
<feature type="compositionally biased region" description="Low complexity" evidence="7">
    <location>
        <begin position="158"/>
        <end position="167"/>
    </location>
</feature>
<gene>
    <name evidence="9" type="ORF">SCLAV_3762</name>
</gene>
<dbReference type="Pfam" id="PF01569">
    <property type="entry name" value="PAP2"/>
    <property type="match status" value="1"/>
</dbReference>
<evidence type="ECO:0000313" key="10">
    <source>
        <dbReference type="Proteomes" id="UP000002357"/>
    </source>
</evidence>
<dbReference type="InterPro" id="IPR036938">
    <property type="entry name" value="PAP2/HPO_sf"/>
</dbReference>
<evidence type="ECO:0000313" key="9">
    <source>
        <dbReference type="EMBL" id="EFG08834.1"/>
    </source>
</evidence>
<keyword evidence="3" id="KW-0812">Transmembrane</keyword>
<keyword evidence="6" id="KW-0472">Membrane</keyword>
<dbReference type="AlphaFoldDB" id="E2Q3B9"/>
<evidence type="ECO:0000259" key="8">
    <source>
        <dbReference type="Pfam" id="PF01569"/>
    </source>
</evidence>
<feature type="compositionally biased region" description="Gly residues" evidence="7">
    <location>
        <begin position="305"/>
        <end position="316"/>
    </location>
</feature>
<dbReference type="PANTHER" id="PTHR14969:SF62">
    <property type="entry name" value="DECAPRENYLPHOSPHORYL-5-PHOSPHORIBOSE PHOSPHATASE RV3807C-RELATED"/>
    <property type="match status" value="1"/>
</dbReference>
<comment type="subcellular location">
    <subcellularLocation>
        <location evidence="1">Cell membrane</location>
        <topology evidence="1">Multi-pass membrane protein</topology>
    </subcellularLocation>
</comment>
<protein>
    <submittedName>
        <fullName evidence="9">PAP2 domain-containing protein</fullName>
    </submittedName>
</protein>
<evidence type="ECO:0000256" key="3">
    <source>
        <dbReference type="ARBA" id="ARBA00022692"/>
    </source>
</evidence>
<keyword evidence="2" id="KW-1003">Cell membrane</keyword>
<feature type="region of interest" description="Disordered" evidence="7">
    <location>
        <begin position="1"/>
        <end position="59"/>
    </location>
</feature>
<evidence type="ECO:0000256" key="5">
    <source>
        <dbReference type="ARBA" id="ARBA00022989"/>
    </source>
</evidence>
<dbReference type="Gene3D" id="1.20.144.10">
    <property type="entry name" value="Phosphatidic acid phosphatase type 2/haloperoxidase"/>
    <property type="match status" value="1"/>
</dbReference>
<keyword evidence="5" id="KW-1133">Transmembrane helix</keyword>
<evidence type="ECO:0000256" key="6">
    <source>
        <dbReference type="ARBA" id="ARBA00023136"/>
    </source>
</evidence>
<dbReference type="GO" id="GO:0005886">
    <property type="term" value="C:plasma membrane"/>
    <property type="evidence" value="ECO:0007669"/>
    <property type="project" value="UniProtKB-SubCell"/>
</dbReference>
<reference evidence="9 10" key="1">
    <citation type="journal article" date="2010" name="Genome Biol. Evol.">
        <title>The sequence of a 1.8-mb bacterial linear plasmid reveals a rich evolutionary reservoir of secondary metabolic pathways.</title>
        <authorList>
            <person name="Medema M.H."/>
            <person name="Trefzer A."/>
            <person name="Kovalchuk A."/>
            <person name="van den Berg M."/>
            <person name="Mueller U."/>
            <person name="Heijne W."/>
            <person name="Wu L."/>
            <person name="Alam M.T."/>
            <person name="Ronning C.M."/>
            <person name="Nierman W.C."/>
            <person name="Bovenberg R.A.L."/>
            <person name="Breitling R."/>
            <person name="Takano E."/>
        </authorList>
    </citation>
    <scope>NUCLEOTIDE SEQUENCE [LARGE SCALE GENOMIC DNA]</scope>
    <source>
        <strain evidence="10">ATCC 27064 / DSM 738 / JCM 4710 / NBRC 13307 / NCIMB 12785 / NRRL 3585 / VKM Ac-602</strain>
    </source>
</reference>
<keyword evidence="10" id="KW-1185">Reference proteome</keyword>
<evidence type="ECO:0000256" key="2">
    <source>
        <dbReference type="ARBA" id="ARBA00022475"/>
    </source>
</evidence>
<evidence type="ECO:0000256" key="1">
    <source>
        <dbReference type="ARBA" id="ARBA00004651"/>
    </source>
</evidence>
<keyword evidence="4" id="KW-0378">Hydrolase</keyword>
<dbReference type="InterPro" id="IPR000326">
    <property type="entry name" value="PAP2/HPO"/>
</dbReference>
<sequence>MSAAGPEESGRALPASTRTGRGPERKSEEGHSRRRRTDDGPTKDRRRTDADGGGSTRTKGRLMRYEEWAAADRELLALTVRGGAGLPGVTAAARGLSRAGEHGGLWLAAGLAGAAADRARRPAWLRATAVVGLAHVASVGVKYLVRRERPSGVEPAPARSGQRARTGAGAGTGSGQEAGQRSGTGGGQEFWQSSGTGSGQEAALARSGQRAGPGAGAGGTWPAAEVFGPYSFPSAHATSASAAAVAFGALLPAPLGAAALTSLAAAMCLSRLVVGVHYPTDIAAGAALGALAAHWGTRRPPGRRSGVGAGAGRGPA</sequence>
<evidence type="ECO:0000256" key="7">
    <source>
        <dbReference type="SAM" id="MobiDB-lite"/>
    </source>
</evidence>
<dbReference type="PANTHER" id="PTHR14969">
    <property type="entry name" value="SPHINGOSINE-1-PHOSPHATE PHOSPHOHYDROLASE"/>
    <property type="match status" value="1"/>
</dbReference>
<dbReference type="eggNOG" id="COG0671">
    <property type="taxonomic scope" value="Bacteria"/>
</dbReference>
<accession>E2Q3B9</accession>
<dbReference type="EMBL" id="CM000913">
    <property type="protein sequence ID" value="EFG08834.1"/>
    <property type="molecule type" value="Genomic_DNA"/>
</dbReference>
<feature type="region of interest" description="Disordered" evidence="7">
    <location>
        <begin position="150"/>
        <end position="218"/>
    </location>
</feature>
<dbReference type="SUPFAM" id="SSF48317">
    <property type="entry name" value="Acid phosphatase/Vanadium-dependent haloperoxidase"/>
    <property type="match status" value="1"/>
</dbReference>
<evidence type="ECO:0000256" key="4">
    <source>
        <dbReference type="ARBA" id="ARBA00022801"/>
    </source>
</evidence>
<feature type="region of interest" description="Disordered" evidence="7">
    <location>
        <begin position="297"/>
        <end position="316"/>
    </location>
</feature>
<dbReference type="STRING" id="1901.BB341_09885"/>
<dbReference type="Proteomes" id="UP000002357">
    <property type="component" value="Chromosome"/>
</dbReference>